<dbReference type="RefSeq" id="XP_025372003.1">
    <property type="nucleotide sequence ID" value="XM_025511214.1"/>
</dbReference>
<organism evidence="1 2">
    <name type="scientific">Ceraceosorus guamensis</name>
    <dbReference type="NCBI Taxonomy" id="1522189"/>
    <lineage>
        <taxon>Eukaryota</taxon>
        <taxon>Fungi</taxon>
        <taxon>Dikarya</taxon>
        <taxon>Basidiomycota</taxon>
        <taxon>Ustilaginomycotina</taxon>
        <taxon>Exobasidiomycetes</taxon>
        <taxon>Ceraceosorales</taxon>
        <taxon>Ceraceosoraceae</taxon>
        <taxon>Ceraceosorus</taxon>
    </lineage>
</organism>
<dbReference type="AlphaFoldDB" id="A0A316WA35"/>
<evidence type="ECO:0000313" key="1">
    <source>
        <dbReference type="EMBL" id="PWN44843.1"/>
    </source>
</evidence>
<keyword evidence="2" id="KW-1185">Reference proteome</keyword>
<dbReference type="InParanoid" id="A0A316WA35"/>
<protein>
    <submittedName>
        <fullName evidence="1">Uncharacterized protein</fullName>
    </submittedName>
</protein>
<accession>A0A316WA35</accession>
<gene>
    <name evidence="1" type="ORF">IE81DRAFT_240375</name>
</gene>
<dbReference type="GeneID" id="37033084"/>
<reference evidence="1 2" key="1">
    <citation type="journal article" date="2018" name="Mol. Biol. Evol.">
        <title>Broad Genomic Sampling Reveals a Smut Pathogenic Ancestry of the Fungal Clade Ustilaginomycotina.</title>
        <authorList>
            <person name="Kijpornyongpan T."/>
            <person name="Mondo S.J."/>
            <person name="Barry K."/>
            <person name="Sandor L."/>
            <person name="Lee J."/>
            <person name="Lipzen A."/>
            <person name="Pangilinan J."/>
            <person name="LaButti K."/>
            <person name="Hainaut M."/>
            <person name="Henrissat B."/>
            <person name="Grigoriev I.V."/>
            <person name="Spatafora J.W."/>
            <person name="Aime M.C."/>
        </authorList>
    </citation>
    <scope>NUCLEOTIDE SEQUENCE [LARGE SCALE GENOMIC DNA]</scope>
    <source>
        <strain evidence="1 2">MCA 4658</strain>
    </source>
</reference>
<evidence type="ECO:0000313" key="2">
    <source>
        <dbReference type="Proteomes" id="UP000245783"/>
    </source>
</evidence>
<name>A0A316WA35_9BASI</name>
<dbReference type="EMBL" id="KZ819358">
    <property type="protein sequence ID" value="PWN44843.1"/>
    <property type="molecule type" value="Genomic_DNA"/>
</dbReference>
<proteinExistence type="predicted"/>
<sequence length="103" mass="11452">MPIGQSTVAFTTLFQPPFALSRPLPLHALKHMPVRLPCDRYTKASHRALVSLSIQTSSHYYRMARVIGGRLLTTDATLFRMLAPTTRFERAHAECSAGSCHKG</sequence>
<dbReference type="Proteomes" id="UP000245783">
    <property type="component" value="Unassembled WGS sequence"/>
</dbReference>